<protein>
    <recommendedName>
        <fullName evidence="5">CARDB domain-containing protein</fullName>
    </recommendedName>
</protein>
<name>A0A1F6EVH5_9BACT</name>
<evidence type="ECO:0000313" key="3">
    <source>
        <dbReference type="EMBL" id="OGG77641.1"/>
    </source>
</evidence>
<dbReference type="EMBL" id="MFMC01000012">
    <property type="protein sequence ID" value="OGG77641.1"/>
    <property type="molecule type" value="Genomic_DNA"/>
</dbReference>
<keyword evidence="1" id="KW-0812">Transmembrane</keyword>
<keyword evidence="2" id="KW-0732">Signal</keyword>
<dbReference type="AlphaFoldDB" id="A0A1F6EVH5"/>
<gene>
    <name evidence="3" type="ORF">A3B35_01320</name>
</gene>
<comment type="caution">
    <text evidence="3">The sequence shown here is derived from an EMBL/GenBank/DDBJ whole genome shotgun (WGS) entry which is preliminary data.</text>
</comment>
<accession>A0A1F6EVH5</accession>
<evidence type="ECO:0008006" key="5">
    <source>
        <dbReference type="Google" id="ProtNLM"/>
    </source>
</evidence>
<feature type="chain" id="PRO_5009524239" description="CARDB domain-containing protein" evidence="2">
    <location>
        <begin position="18"/>
        <end position="258"/>
    </location>
</feature>
<evidence type="ECO:0000256" key="2">
    <source>
        <dbReference type="SAM" id="SignalP"/>
    </source>
</evidence>
<keyword evidence="1" id="KW-0472">Membrane</keyword>
<evidence type="ECO:0000313" key="4">
    <source>
        <dbReference type="Proteomes" id="UP000177215"/>
    </source>
</evidence>
<proteinExistence type="predicted"/>
<feature type="signal peptide" evidence="2">
    <location>
        <begin position="1"/>
        <end position="17"/>
    </location>
</feature>
<sequence length="258" mass="27173">MRYFLFALLLLPAVSLAAETQAGFPTQAIWISKTTAVAGETLIVSAVVYNGNTSMLKGTLVFTDDTVRIGVRELELPAGESQIHSIEWISEAGEHRLAARIEGTSAALSQTETPSITVIVAEPPPPSGAQQVVSQAAETVGNIASSSLPVVLGVATNIFNAIEPYRQKGVEELKTYVENTRSRRGDSAVGAVAGTSTSNTSGFRDAGTTGSGVAANIAHVAAAAALFVMSSLYLFYPLLALVFLGTLYFLARRIKRPE</sequence>
<organism evidence="3 4">
    <name type="scientific">Candidatus Kaiserbacteria bacterium RIFCSPLOWO2_01_FULL_54_24</name>
    <dbReference type="NCBI Taxonomy" id="1798515"/>
    <lineage>
        <taxon>Bacteria</taxon>
        <taxon>Candidatus Kaiseribacteriota</taxon>
    </lineage>
</organism>
<feature type="transmembrane region" description="Helical" evidence="1">
    <location>
        <begin position="233"/>
        <end position="251"/>
    </location>
</feature>
<dbReference type="Proteomes" id="UP000177215">
    <property type="component" value="Unassembled WGS sequence"/>
</dbReference>
<reference evidence="3 4" key="1">
    <citation type="journal article" date="2016" name="Nat. Commun.">
        <title>Thousands of microbial genomes shed light on interconnected biogeochemical processes in an aquifer system.</title>
        <authorList>
            <person name="Anantharaman K."/>
            <person name="Brown C.T."/>
            <person name="Hug L.A."/>
            <person name="Sharon I."/>
            <person name="Castelle C.J."/>
            <person name="Probst A.J."/>
            <person name="Thomas B.C."/>
            <person name="Singh A."/>
            <person name="Wilkins M.J."/>
            <person name="Karaoz U."/>
            <person name="Brodie E.L."/>
            <person name="Williams K.H."/>
            <person name="Hubbard S.S."/>
            <person name="Banfield J.F."/>
        </authorList>
    </citation>
    <scope>NUCLEOTIDE SEQUENCE [LARGE SCALE GENOMIC DNA]</scope>
</reference>
<evidence type="ECO:0000256" key="1">
    <source>
        <dbReference type="SAM" id="Phobius"/>
    </source>
</evidence>
<keyword evidence="1" id="KW-1133">Transmembrane helix</keyword>